<proteinExistence type="predicted"/>
<name>A0AAN6X7V6_9PEZI</name>
<sequence>MIIAFPKIHGAEGWFCGYHICFGWGSCSRASWVILGVNQQETFPNSTSSSGPVA</sequence>
<comment type="caution">
    <text evidence="1">The sequence shown here is derived from an EMBL/GenBank/DDBJ whole genome shotgun (WGS) entry which is preliminary data.</text>
</comment>
<gene>
    <name evidence="1" type="ORF">QBC40DRAFT_210828</name>
</gene>
<evidence type="ECO:0000313" key="2">
    <source>
        <dbReference type="Proteomes" id="UP001303160"/>
    </source>
</evidence>
<evidence type="ECO:0000313" key="1">
    <source>
        <dbReference type="EMBL" id="KAK4195739.1"/>
    </source>
</evidence>
<keyword evidence="2" id="KW-1185">Reference proteome</keyword>
<protein>
    <submittedName>
        <fullName evidence="1">Uncharacterized protein</fullName>
    </submittedName>
</protein>
<dbReference type="PROSITE" id="PS51257">
    <property type="entry name" value="PROKAR_LIPOPROTEIN"/>
    <property type="match status" value="1"/>
</dbReference>
<reference evidence="1" key="2">
    <citation type="submission" date="2023-05" db="EMBL/GenBank/DDBJ databases">
        <authorList>
            <consortium name="Lawrence Berkeley National Laboratory"/>
            <person name="Steindorff A."/>
            <person name="Hensen N."/>
            <person name="Bonometti L."/>
            <person name="Westerberg I."/>
            <person name="Brannstrom I.O."/>
            <person name="Guillou S."/>
            <person name="Cros-Aarteil S."/>
            <person name="Calhoun S."/>
            <person name="Haridas S."/>
            <person name="Kuo A."/>
            <person name="Mondo S."/>
            <person name="Pangilinan J."/>
            <person name="Riley R."/>
            <person name="Labutti K."/>
            <person name="Andreopoulos B."/>
            <person name="Lipzen A."/>
            <person name="Chen C."/>
            <person name="Yanf M."/>
            <person name="Daum C."/>
            <person name="Ng V."/>
            <person name="Clum A."/>
            <person name="Ohm R."/>
            <person name="Martin F."/>
            <person name="Silar P."/>
            <person name="Natvig D."/>
            <person name="Lalanne C."/>
            <person name="Gautier V."/>
            <person name="Ament-Velasquez S.L."/>
            <person name="Kruys A."/>
            <person name="Hutchinson M.I."/>
            <person name="Powell A.J."/>
            <person name="Barry K."/>
            <person name="Miller A.N."/>
            <person name="Grigoriev I.V."/>
            <person name="Debuchy R."/>
            <person name="Gladieux P."/>
            <person name="Thoren M.H."/>
            <person name="Johannesson H."/>
        </authorList>
    </citation>
    <scope>NUCLEOTIDE SEQUENCE</scope>
    <source>
        <strain evidence="1">CBS 315.58</strain>
    </source>
</reference>
<dbReference type="EMBL" id="MU864004">
    <property type="protein sequence ID" value="KAK4195739.1"/>
    <property type="molecule type" value="Genomic_DNA"/>
</dbReference>
<organism evidence="1 2">
    <name type="scientific">Triangularia verruculosa</name>
    <dbReference type="NCBI Taxonomy" id="2587418"/>
    <lineage>
        <taxon>Eukaryota</taxon>
        <taxon>Fungi</taxon>
        <taxon>Dikarya</taxon>
        <taxon>Ascomycota</taxon>
        <taxon>Pezizomycotina</taxon>
        <taxon>Sordariomycetes</taxon>
        <taxon>Sordariomycetidae</taxon>
        <taxon>Sordariales</taxon>
        <taxon>Podosporaceae</taxon>
        <taxon>Triangularia</taxon>
    </lineage>
</organism>
<dbReference type="Proteomes" id="UP001303160">
    <property type="component" value="Unassembled WGS sequence"/>
</dbReference>
<accession>A0AAN6X7V6</accession>
<reference evidence="1" key="1">
    <citation type="journal article" date="2023" name="Mol. Phylogenet. Evol.">
        <title>Genome-scale phylogeny and comparative genomics of the fungal order Sordariales.</title>
        <authorList>
            <person name="Hensen N."/>
            <person name="Bonometti L."/>
            <person name="Westerberg I."/>
            <person name="Brannstrom I.O."/>
            <person name="Guillou S."/>
            <person name="Cros-Aarteil S."/>
            <person name="Calhoun S."/>
            <person name="Haridas S."/>
            <person name="Kuo A."/>
            <person name="Mondo S."/>
            <person name="Pangilinan J."/>
            <person name="Riley R."/>
            <person name="LaButti K."/>
            <person name="Andreopoulos B."/>
            <person name="Lipzen A."/>
            <person name="Chen C."/>
            <person name="Yan M."/>
            <person name="Daum C."/>
            <person name="Ng V."/>
            <person name="Clum A."/>
            <person name="Steindorff A."/>
            <person name="Ohm R.A."/>
            <person name="Martin F."/>
            <person name="Silar P."/>
            <person name="Natvig D.O."/>
            <person name="Lalanne C."/>
            <person name="Gautier V."/>
            <person name="Ament-Velasquez S.L."/>
            <person name="Kruys A."/>
            <person name="Hutchinson M.I."/>
            <person name="Powell A.J."/>
            <person name="Barry K."/>
            <person name="Miller A.N."/>
            <person name="Grigoriev I.V."/>
            <person name="Debuchy R."/>
            <person name="Gladieux P."/>
            <person name="Hiltunen Thoren M."/>
            <person name="Johannesson H."/>
        </authorList>
    </citation>
    <scope>NUCLEOTIDE SEQUENCE</scope>
    <source>
        <strain evidence="1">CBS 315.58</strain>
    </source>
</reference>
<dbReference type="AlphaFoldDB" id="A0AAN6X7V6"/>